<dbReference type="Gene3D" id="1.10.510.10">
    <property type="entry name" value="Transferase(Phosphotransferase) domain 1"/>
    <property type="match status" value="1"/>
</dbReference>
<dbReference type="InterPro" id="IPR008271">
    <property type="entry name" value="Ser/Thr_kinase_AS"/>
</dbReference>
<dbReference type="AlphaFoldDB" id="A0AAN5CQV2"/>
<dbReference type="Proteomes" id="UP001328107">
    <property type="component" value="Unassembled WGS sequence"/>
</dbReference>
<dbReference type="SMART" id="SM00220">
    <property type="entry name" value="S_TKc"/>
    <property type="match status" value="1"/>
</dbReference>
<dbReference type="GO" id="GO:0004674">
    <property type="term" value="F:protein serine/threonine kinase activity"/>
    <property type="evidence" value="ECO:0007669"/>
    <property type="project" value="InterPro"/>
</dbReference>
<evidence type="ECO:0000313" key="2">
    <source>
        <dbReference type="EMBL" id="GMR49008.1"/>
    </source>
</evidence>
<sequence>MIKESIRYRDVERIEIQNQHDEHFPAIVEWNNEITKKLKDGDESISINMADQGWIQTNENILENWTDIEKIMKNCEEESTLFTDRLIDIFGRTTIAFQAYCTDIIDLSVDSVTHDSENLIEEMKGVQKSLFNSFENCTKLFLEKRRARHCIAHGLPHYSNGPSCMTELAEEMEEKLDSLRCALDTIVMEISGTLLNCPETDTVVVACKQFERDSIGSHEIKNLLDLSSRNFFRDQSGRHNVIRCLGQGIAGDHRILLMELCPRSLADIINTRRKEGKFLDKDDFTRWGDELASGMNFLHDAGIYHGDLKPNNILISGSNEVKIADFGLSVKVENVDKIGKNISFNRGTPRYMAPEQHSDRLMTLIDVRRCDVWSFGVCLWEMITCRPPFSDLPDASLPLRIG</sequence>
<dbReference type="InterPro" id="IPR000719">
    <property type="entry name" value="Prot_kinase_dom"/>
</dbReference>
<dbReference type="Pfam" id="PF00069">
    <property type="entry name" value="Pkinase"/>
    <property type="match status" value="1"/>
</dbReference>
<dbReference type="PANTHER" id="PTHR24348">
    <property type="entry name" value="SERINE/THREONINE-PROTEIN KINASE UNC-51-RELATED"/>
    <property type="match status" value="1"/>
</dbReference>
<gene>
    <name evidence="2" type="ORF">PMAYCL1PPCAC_19203</name>
</gene>
<dbReference type="InterPro" id="IPR011009">
    <property type="entry name" value="Kinase-like_dom_sf"/>
</dbReference>
<dbReference type="SUPFAM" id="SSF56112">
    <property type="entry name" value="Protein kinase-like (PK-like)"/>
    <property type="match status" value="1"/>
</dbReference>
<protein>
    <recommendedName>
        <fullName evidence="1">Protein kinase domain-containing protein</fullName>
    </recommendedName>
</protein>
<dbReference type="PROSITE" id="PS00108">
    <property type="entry name" value="PROTEIN_KINASE_ST"/>
    <property type="match status" value="1"/>
</dbReference>
<evidence type="ECO:0000259" key="1">
    <source>
        <dbReference type="PROSITE" id="PS50011"/>
    </source>
</evidence>
<dbReference type="EMBL" id="BTRK01000004">
    <property type="protein sequence ID" value="GMR49008.1"/>
    <property type="molecule type" value="Genomic_DNA"/>
</dbReference>
<feature type="domain" description="Protein kinase" evidence="1">
    <location>
        <begin position="152"/>
        <end position="402"/>
    </location>
</feature>
<dbReference type="InterPro" id="IPR045269">
    <property type="entry name" value="Atg1-like"/>
</dbReference>
<accession>A0AAN5CQV2</accession>
<keyword evidence="3" id="KW-1185">Reference proteome</keyword>
<feature type="non-terminal residue" evidence="2">
    <location>
        <position position="402"/>
    </location>
</feature>
<evidence type="ECO:0000313" key="3">
    <source>
        <dbReference type="Proteomes" id="UP001328107"/>
    </source>
</evidence>
<proteinExistence type="predicted"/>
<name>A0AAN5CQV2_9BILA</name>
<organism evidence="2 3">
    <name type="scientific">Pristionchus mayeri</name>
    <dbReference type="NCBI Taxonomy" id="1317129"/>
    <lineage>
        <taxon>Eukaryota</taxon>
        <taxon>Metazoa</taxon>
        <taxon>Ecdysozoa</taxon>
        <taxon>Nematoda</taxon>
        <taxon>Chromadorea</taxon>
        <taxon>Rhabditida</taxon>
        <taxon>Rhabditina</taxon>
        <taxon>Diplogasteromorpha</taxon>
        <taxon>Diplogasteroidea</taxon>
        <taxon>Neodiplogasteridae</taxon>
        <taxon>Pristionchus</taxon>
    </lineage>
</organism>
<dbReference type="GO" id="GO:0006914">
    <property type="term" value="P:autophagy"/>
    <property type="evidence" value="ECO:0007669"/>
    <property type="project" value="UniProtKB-ARBA"/>
</dbReference>
<dbReference type="GO" id="GO:0010506">
    <property type="term" value="P:regulation of autophagy"/>
    <property type="evidence" value="ECO:0007669"/>
    <property type="project" value="InterPro"/>
</dbReference>
<reference evidence="3" key="1">
    <citation type="submission" date="2022-10" db="EMBL/GenBank/DDBJ databases">
        <title>Genome assembly of Pristionchus species.</title>
        <authorList>
            <person name="Yoshida K."/>
            <person name="Sommer R.J."/>
        </authorList>
    </citation>
    <scope>NUCLEOTIDE SEQUENCE [LARGE SCALE GENOMIC DNA]</scope>
    <source>
        <strain evidence="3">RS5460</strain>
    </source>
</reference>
<dbReference type="GO" id="GO:0005524">
    <property type="term" value="F:ATP binding"/>
    <property type="evidence" value="ECO:0007669"/>
    <property type="project" value="InterPro"/>
</dbReference>
<comment type="caution">
    <text evidence="2">The sequence shown here is derived from an EMBL/GenBank/DDBJ whole genome shotgun (WGS) entry which is preliminary data.</text>
</comment>
<dbReference type="PROSITE" id="PS50011">
    <property type="entry name" value="PROTEIN_KINASE_DOM"/>
    <property type="match status" value="1"/>
</dbReference>
<dbReference type="GO" id="GO:0005737">
    <property type="term" value="C:cytoplasm"/>
    <property type="evidence" value="ECO:0007669"/>
    <property type="project" value="TreeGrafter"/>
</dbReference>